<dbReference type="InterPro" id="IPR050298">
    <property type="entry name" value="Gram-neg_bact_OMP"/>
</dbReference>
<keyword evidence="9" id="KW-0472">Membrane</keyword>
<dbReference type="AlphaFoldDB" id="H1S754"/>
<comment type="subunit">
    <text evidence="2">Homotrimer.</text>
</comment>
<dbReference type="EMBL" id="AHJE01000045">
    <property type="protein sequence ID" value="EHP41579.1"/>
    <property type="molecule type" value="Genomic_DNA"/>
</dbReference>
<dbReference type="PANTHER" id="PTHR34501">
    <property type="entry name" value="PROTEIN YDDL-RELATED"/>
    <property type="match status" value="1"/>
</dbReference>
<gene>
    <name evidence="13" type="ORF">OR16_18786</name>
</gene>
<evidence type="ECO:0000313" key="14">
    <source>
        <dbReference type="Proteomes" id="UP000005808"/>
    </source>
</evidence>
<dbReference type="PATRIC" id="fig|1127483.3.peg.3767"/>
<organism evidence="13 14">
    <name type="scientific">Cupriavidus basilensis OR16</name>
    <dbReference type="NCBI Taxonomy" id="1127483"/>
    <lineage>
        <taxon>Bacteria</taxon>
        <taxon>Pseudomonadati</taxon>
        <taxon>Pseudomonadota</taxon>
        <taxon>Betaproteobacteria</taxon>
        <taxon>Burkholderiales</taxon>
        <taxon>Burkholderiaceae</taxon>
        <taxon>Cupriavidus</taxon>
    </lineage>
</organism>
<dbReference type="InterPro" id="IPR033900">
    <property type="entry name" value="Gram_neg_porin_domain"/>
</dbReference>
<evidence type="ECO:0000256" key="5">
    <source>
        <dbReference type="ARBA" id="ARBA00022692"/>
    </source>
</evidence>
<dbReference type="Proteomes" id="UP000005808">
    <property type="component" value="Unassembled WGS sequence"/>
</dbReference>
<evidence type="ECO:0000256" key="2">
    <source>
        <dbReference type="ARBA" id="ARBA00011233"/>
    </source>
</evidence>
<evidence type="ECO:0000256" key="7">
    <source>
        <dbReference type="ARBA" id="ARBA00023065"/>
    </source>
</evidence>
<dbReference type="GO" id="GO:0006811">
    <property type="term" value="P:monoatomic ion transport"/>
    <property type="evidence" value="ECO:0007669"/>
    <property type="project" value="UniProtKB-KW"/>
</dbReference>
<evidence type="ECO:0000256" key="6">
    <source>
        <dbReference type="ARBA" id="ARBA00022729"/>
    </source>
</evidence>
<dbReference type="GO" id="GO:0015288">
    <property type="term" value="F:porin activity"/>
    <property type="evidence" value="ECO:0007669"/>
    <property type="project" value="UniProtKB-KW"/>
</dbReference>
<comment type="subcellular location">
    <subcellularLocation>
        <location evidence="1">Cell outer membrane</location>
        <topology evidence="1">Multi-pass membrane protein</topology>
    </subcellularLocation>
</comment>
<dbReference type="InterPro" id="IPR023614">
    <property type="entry name" value="Porin_dom_sf"/>
</dbReference>
<keyword evidence="5" id="KW-0812">Transmembrane</keyword>
<keyword evidence="8" id="KW-0626">Porin</keyword>
<feature type="chain" id="PRO_5003554255" evidence="11">
    <location>
        <begin position="30"/>
        <end position="361"/>
    </location>
</feature>
<sequence length="361" mass="38524">MEVFMQQTFKPVVKLAVMAAALICGNAMAQSSVTLYGMVDAYVGATKAGGADRAYGVNSGGMQTSYFGIKGSEDLGTGLKAIFDLNGFLRPDTGKQGRFDGDALFTRNAYVGLQSATLGTVKLGRNTTPYFISTILFNPLVDSYVFSPAIFHTYFSASNGRVYDPGIIGDSGWSNSVVYSTPNFSGLTANAIYSFGEQAGSVGKNKWGGNVLYFNGNFGATVAFQQVKFNSTPGDVTSPTALAGFDKQNAVQVGVSYDFKVVKLFAQGQYIKSDVNSATGDIKHTNGQVGASIPVGNGNVLVSYAYDKTKNSVADFKRNTAGLAYDYNLSKRTDVYAAYFYDKLSAQSHGDSFGVGVRHRF</sequence>
<evidence type="ECO:0000256" key="3">
    <source>
        <dbReference type="ARBA" id="ARBA00022448"/>
    </source>
</evidence>
<reference evidence="13 14" key="1">
    <citation type="journal article" date="2012" name="J. Bacteriol.">
        <title>De Novo Genome Project of Cupriavidus basilensis OR16.</title>
        <authorList>
            <person name="Cserhati M."/>
            <person name="Kriszt B."/>
            <person name="Szoboszlay S."/>
            <person name="Toth A."/>
            <person name="Szabo I."/>
            <person name="Tancsics A."/>
            <person name="Nagy I."/>
            <person name="Horvath B."/>
            <person name="Nagy I."/>
            <person name="Kukolya J."/>
        </authorList>
    </citation>
    <scope>NUCLEOTIDE SEQUENCE [LARGE SCALE GENOMIC DNA]</scope>
    <source>
        <strain evidence="13 14">OR16</strain>
    </source>
</reference>
<keyword evidence="7" id="KW-0406">Ion transport</keyword>
<protein>
    <submittedName>
        <fullName evidence="13">Porin</fullName>
    </submittedName>
</protein>
<dbReference type="GO" id="GO:0046930">
    <property type="term" value="C:pore complex"/>
    <property type="evidence" value="ECO:0007669"/>
    <property type="project" value="UniProtKB-KW"/>
</dbReference>
<dbReference type="GO" id="GO:0009279">
    <property type="term" value="C:cell outer membrane"/>
    <property type="evidence" value="ECO:0007669"/>
    <property type="project" value="UniProtKB-SubCell"/>
</dbReference>
<evidence type="ECO:0000256" key="4">
    <source>
        <dbReference type="ARBA" id="ARBA00022452"/>
    </source>
</evidence>
<accession>H1S754</accession>
<evidence type="ECO:0000313" key="13">
    <source>
        <dbReference type="EMBL" id="EHP41579.1"/>
    </source>
</evidence>
<evidence type="ECO:0000259" key="12">
    <source>
        <dbReference type="Pfam" id="PF13609"/>
    </source>
</evidence>
<keyword evidence="4" id="KW-1134">Transmembrane beta strand</keyword>
<dbReference type="SUPFAM" id="SSF56935">
    <property type="entry name" value="Porins"/>
    <property type="match status" value="1"/>
</dbReference>
<evidence type="ECO:0000256" key="1">
    <source>
        <dbReference type="ARBA" id="ARBA00004571"/>
    </source>
</evidence>
<keyword evidence="10" id="KW-0998">Cell outer membrane</keyword>
<comment type="caution">
    <text evidence="13">The sequence shown here is derived from an EMBL/GenBank/DDBJ whole genome shotgun (WGS) entry which is preliminary data.</text>
</comment>
<evidence type="ECO:0000256" key="8">
    <source>
        <dbReference type="ARBA" id="ARBA00023114"/>
    </source>
</evidence>
<keyword evidence="6 11" id="KW-0732">Signal</keyword>
<dbReference type="Gene3D" id="2.40.160.10">
    <property type="entry name" value="Porin"/>
    <property type="match status" value="1"/>
</dbReference>
<dbReference type="PANTHER" id="PTHR34501:SF9">
    <property type="entry name" value="MAJOR OUTER MEMBRANE PROTEIN P.IA"/>
    <property type="match status" value="1"/>
</dbReference>
<feature type="domain" description="Porin" evidence="12">
    <location>
        <begin position="16"/>
        <end position="345"/>
    </location>
</feature>
<dbReference type="CDD" id="cd00342">
    <property type="entry name" value="gram_neg_porins"/>
    <property type="match status" value="1"/>
</dbReference>
<evidence type="ECO:0000256" key="10">
    <source>
        <dbReference type="ARBA" id="ARBA00023237"/>
    </source>
</evidence>
<evidence type="ECO:0000256" key="9">
    <source>
        <dbReference type="ARBA" id="ARBA00023136"/>
    </source>
</evidence>
<evidence type="ECO:0000256" key="11">
    <source>
        <dbReference type="SAM" id="SignalP"/>
    </source>
</evidence>
<proteinExistence type="predicted"/>
<name>H1S754_9BURK</name>
<keyword evidence="3" id="KW-0813">Transport</keyword>
<feature type="signal peptide" evidence="11">
    <location>
        <begin position="1"/>
        <end position="29"/>
    </location>
</feature>
<dbReference type="Pfam" id="PF13609">
    <property type="entry name" value="Porin_4"/>
    <property type="match status" value="1"/>
</dbReference>